<reference evidence="7" key="1">
    <citation type="journal article" date="2014" name="Int. J. Syst. Evol. Microbiol.">
        <title>Complete genome sequence of Corynebacterium casei LMG S-19264T (=DSM 44701T), isolated from a smear-ripened cheese.</title>
        <authorList>
            <consortium name="US DOE Joint Genome Institute (JGI-PGF)"/>
            <person name="Walter F."/>
            <person name="Albersmeier A."/>
            <person name="Kalinowski J."/>
            <person name="Ruckert C."/>
        </authorList>
    </citation>
    <scope>NUCLEOTIDE SEQUENCE</scope>
    <source>
        <strain evidence="7">CGMCC 1.15519</strain>
    </source>
</reference>
<gene>
    <name evidence="7" type="ORF">GCM10011529_20430</name>
</gene>
<keyword evidence="8" id="KW-1185">Reference proteome</keyword>
<comment type="caution">
    <text evidence="7">The sequence shown here is derived from an EMBL/GenBank/DDBJ whole genome shotgun (WGS) entry which is preliminary data.</text>
</comment>
<dbReference type="EMBL" id="BMJM01000006">
    <property type="protein sequence ID" value="GGE13935.1"/>
    <property type="molecule type" value="Genomic_DNA"/>
</dbReference>
<dbReference type="InterPro" id="IPR001173">
    <property type="entry name" value="Glyco_trans_2-like"/>
</dbReference>
<protein>
    <recommendedName>
        <fullName evidence="6">Glycosyltransferase 2-like domain-containing protein</fullName>
    </recommendedName>
</protein>
<dbReference type="InterPro" id="IPR029044">
    <property type="entry name" value="Nucleotide-diphossugar_trans"/>
</dbReference>
<proteinExistence type="predicted"/>
<keyword evidence="2" id="KW-1003">Cell membrane</keyword>
<evidence type="ECO:0000313" key="8">
    <source>
        <dbReference type="Proteomes" id="UP000635071"/>
    </source>
</evidence>
<sequence>MTGPVFAVAIPAHDEAERIAACIAALAAQPRAADRIAGVIVYANNCRDDTAAIARACPAPFPLIVVEAEHPPERAHIGWARRGATDAAIARLTEIGRPDGIVAGTDADSRVATGWLAAMHAAFAAGADAVAGAIDIDPDDDASLGGVARRRDEAAYANAVARVAAHLDPLPHDPYPNHIWAWGANLAVRAPVLAAVGGIPLVDLAEDHALHRALLHHDARIRHTLDARVWTSGRSDGRAPGGFADLLTSYAVEPGALADFELEPAAIAWRRARLRGTARRLWQGGELAPLAARLGAEAATTFGAAWDSFCETCTLLQKSRVPVTALAAQTSLLNSRLTAIKPAAGDRSDTAASLHEIPVRQFHSAQP</sequence>
<dbReference type="RefSeq" id="WP_188762846.1">
    <property type="nucleotide sequence ID" value="NZ_BMJM01000006.1"/>
</dbReference>
<evidence type="ECO:0000259" key="6">
    <source>
        <dbReference type="Pfam" id="PF00535"/>
    </source>
</evidence>
<reference evidence="7" key="2">
    <citation type="submission" date="2020-09" db="EMBL/GenBank/DDBJ databases">
        <authorList>
            <person name="Sun Q."/>
            <person name="Zhou Y."/>
        </authorList>
    </citation>
    <scope>NUCLEOTIDE SEQUENCE</scope>
    <source>
        <strain evidence="7">CGMCC 1.15519</strain>
    </source>
</reference>
<evidence type="ECO:0000256" key="3">
    <source>
        <dbReference type="ARBA" id="ARBA00022676"/>
    </source>
</evidence>
<evidence type="ECO:0000256" key="1">
    <source>
        <dbReference type="ARBA" id="ARBA00004236"/>
    </source>
</evidence>
<organism evidence="7 8">
    <name type="scientific">Sandarakinorhabdus glacialis</name>
    <dbReference type="NCBI Taxonomy" id="1614636"/>
    <lineage>
        <taxon>Bacteria</taxon>
        <taxon>Pseudomonadati</taxon>
        <taxon>Pseudomonadota</taxon>
        <taxon>Alphaproteobacteria</taxon>
        <taxon>Sphingomonadales</taxon>
        <taxon>Sphingosinicellaceae</taxon>
        <taxon>Sandarakinorhabdus</taxon>
    </lineage>
</organism>
<comment type="subcellular location">
    <subcellularLocation>
        <location evidence="1">Cell membrane</location>
    </subcellularLocation>
</comment>
<keyword evidence="5" id="KW-0472">Membrane</keyword>
<evidence type="ECO:0000256" key="2">
    <source>
        <dbReference type="ARBA" id="ARBA00022475"/>
    </source>
</evidence>
<dbReference type="GO" id="GO:0005886">
    <property type="term" value="C:plasma membrane"/>
    <property type="evidence" value="ECO:0007669"/>
    <property type="project" value="UniProtKB-SubCell"/>
</dbReference>
<dbReference type="GO" id="GO:0016757">
    <property type="term" value="F:glycosyltransferase activity"/>
    <property type="evidence" value="ECO:0007669"/>
    <property type="project" value="UniProtKB-KW"/>
</dbReference>
<name>A0A916ZTY2_9SPHN</name>
<dbReference type="PANTHER" id="PTHR43646">
    <property type="entry name" value="GLYCOSYLTRANSFERASE"/>
    <property type="match status" value="1"/>
</dbReference>
<dbReference type="Proteomes" id="UP000635071">
    <property type="component" value="Unassembled WGS sequence"/>
</dbReference>
<dbReference type="SUPFAM" id="SSF53448">
    <property type="entry name" value="Nucleotide-diphospho-sugar transferases"/>
    <property type="match status" value="1"/>
</dbReference>
<keyword evidence="4" id="KW-0808">Transferase</keyword>
<accession>A0A916ZTY2</accession>
<dbReference type="Pfam" id="PF00535">
    <property type="entry name" value="Glycos_transf_2"/>
    <property type="match status" value="1"/>
</dbReference>
<evidence type="ECO:0000256" key="4">
    <source>
        <dbReference type="ARBA" id="ARBA00022679"/>
    </source>
</evidence>
<evidence type="ECO:0000313" key="7">
    <source>
        <dbReference type="EMBL" id="GGE13935.1"/>
    </source>
</evidence>
<dbReference type="Gene3D" id="3.90.550.10">
    <property type="entry name" value="Spore Coat Polysaccharide Biosynthesis Protein SpsA, Chain A"/>
    <property type="match status" value="1"/>
</dbReference>
<evidence type="ECO:0000256" key="5">
    <source>
        <dbReference type="ARBA" id="ARBA00023136"/>
    </source>
</evidence>
<keyword evidence="3" id="KW-0328">Glycosyltransferase</keyword>
<dbReference type="AlphaFoldDB" id="A0A916ZTY2"/>
<feature type="domain" description="Glycosyltransferase 2-like" evidence="6">
    <location>
        <begin position="8"/>
        <end position="142"/>
    </location>
</feature>
<dbReference type="PANTHER" id="PTHR43646:SF2">
    <property type="entry name" value="GLYCOSYLTRANSFERASE 2-LIKE DOMAIN-CONTAINING PROTEIN"/>
    <property type="match status" value="1"/>
</dbReference>